<evidence type="ECO:0000256" key="6">
    <source>
        <dbReference type="RuleBase" id="RU004296"/>
    </source>
</evidence>
<keyword evidence="5 6" id="KW-0720">Serine protease</keyword>
<evidence type="ECO:0000313" key="9">
    <source>
        <dbReference type="Proteomes" id="UP000015347"/>
    </source>
</evidence>
<keyword evidence="9" id="KW-1185">Reference proteome</keyword>
<dbReference type="Pfam" id="PF13365">
    <property type="entry name" value="Trypsin_2"/>
    <property type="match status" value="1"/>
</dbReference>
<dbReference type="PRINTS" id="PR00839">
    <property type="entry name" value="V8PROTEASE"/>
</dbReference>
<dbReference type="PROSITE" id="PS50240">
    <property type="entry name" value="TRYPSIN_DOM"/>
    <property type="match status" value="1"/>
</dbReference>
<evidence type="ECO:0000256" key="2">
    <source>
        <dbReference type="ARBA" id="ARBA00022670"/>
    </source>
</evidence>
<dbReference type="RefSeq" id="WP_020043508.1">
    <property type="nucleotide sequence ID" value="NZ_KE557275.1"/>
</dbReference>
<evidence type="ECO:0000256" key="3">
    <source>
        <dbReference type="ARBA" id="ARBA00022729"/>
    </source>
</evidence>
<keyword evidence="3 6" id="KW-0732">Signal</keyword>
<dbReference type="PANTHER" id="PTHR15462:SF8">
    <property type="entry name" value="SERINE PROTEASE"/>
    <property type="match status" value="1"/>
</dbReference>
<dbReference type="Proteomes" id="UP000015347">
    <property type="component" value="Unassembled WGS sequence"/>
</dbReference>
<dbReference type="eggNOG" id="COG3591">
    <property type="taxonomic scope" value="Bacteria"/>
</dbReference>
<dbReference type="InterPro" id="IPR009003">
    <property type="entry name" value="Peptidase_S1_PA"/>
</dbReference>
<dbReference type="EMBL" id="APVH01000017">
    <property type="protein sequence ID" value="EPX83071.1"/>
    <property type="molecule type" value="Genomic_DNA"/>
</dbReference>
<name>S9QNS4_9RHOB</name>
<evidence type="ECO:0000256" key="5">
    <source>
        <dbReference type="ARBA" id="ARBA00022825"/>
    </source>
</evidence>
<feature type="signal peptide" evidence="6">
    <location>
        <begin position="1"/>
        <end position="18"/>
    </location>
</feature>
<organism evidence="8 9">
    <name type="scientific">Salipiger mucosus DSM 16094</name>
    <dbReference type="NCBI Taxonomy" id="1123237"/>
    <lineage>
        <taxon>Bacteria</taxon>
        <taxon>Pseudomonadati</taxon>
        <taxon>Pseudomonadota</taxon>
        <taxon>Alphaproteobacteria</taxon>
        <taxon>Rhodobacterales</taxon>
        <taxon>Roseobacteraceae</taxon>
        <taxon>Salipiger</taxon>
    </lineage>
</organism>
<dbReference type="PROSITE" id="PS00134">
    <property type="entry name" value="TRYPSIN_HIS"/>
    <property type="match status" value="1"/>
</dbReference>
<evidence type="ECO:0000313" key="8">
    <source>
        <dbReference type="EMBL" id="EPX83071.1"/>
    </source>
</evidence>
<accession>S9QNS4</accession>
<dbReference type="GO" id="GO:0006508">
    <property type="term" value="P:proteolysis"/>
    <property type="evidence" value="ECO:0007669"/>
    <property type="project" value="UniProtKB-KW"/>
</dbReference>
<dbReference type="STRING" id="1123237.Salmuc_02869"/>
<evidence type="ECO:0000256" key="4">
    <source>
        <dbReference type="ARBA" id="ARBA00022801"/>
    </source>
</evidence>
<dbReference type="HOGENOM" id="CLU_071546_1_0_5"/>
<dbReference type="SMART" id="SM00020">
    <property type="entry name" value="Tryp_SPc"/>
    <property type="match status" value="1"/>
</dbReference>
<dbReference type="InterPro" id="IPR001254">
    <property type="entry name" value="Trypsin_dom"/>
</dbReference>
<dbReference type="InterPro" id="IPR050966">
    <property type="entry name" value="Glutamyl_endopeptidase"/>
</dbReference>
<comment type="similarity">
    <text evidence="1 6">Belongs to the peptidase S1B family.</text>
</comment>
<gene>
    <name evidence="8" type="ORF">Salmuc_02869</name>
</gene>
<keyword evidence="4 6" id="KW-0378">Hydrolase</keyword>
<evidence type="ECO:0000259" key="7">
    <source>
        <dbReference type="PROSITE" id="PS50240"/>
    </source>
</evidence>
<comment type="caution">
    <text evidence="8">The sequence shown here is derived from an EMBL/GenBank/DDBJ whole genome shotgun (WGS) entry which is preliminary data.</text>
</comment>
<evidence type="ECO:0000256" key="1">
    <source>
        <dbReference type="ARBA" id="ARBA00008764"/>
    </source>
</evidence>
<dbReference type="SUPFAM" id="SSF50494">
    <property type="entry name" value="Trypsin-like serine proteases"/>
    <property type="match status" value="1"/>
</dbReference>
<dbReference type="AlphaFoldDB" id="S9QNS4"/>
<feature type="domain" description="Peptidase S1" evidence="7">
    <location>
        <begin position="16"/>
        <end position="237"/>
    </location>
</feature>
<sequence length="260" mass="27581">MRVFAILLAICLALPVQAGSGGLFSMESREDGQPWEAVGRLEIGGTGFCTGALIAPGLVLTAAHCVFDASTGAVVPPEEIQFLAGWRNGRASAYRRVRRALVHPDYVYNAPAGPERVQLDVALIELQLPIRNTTITPFHTDPAPQSGAEVGVVSYAHDRSEAPSMQDLCDVLDRQGDMLVLSCTADFGSSGSPVFSFETGTPRIVSVISAKAEAGGQPVSLGTGLEEALPWLLGQLEHDDVRDPISAGMRRDTGAKFIKP</sequence>
<feature type="chain" id="PRO_5006994113" description="Serine protease" evidence="6">
    <location>
        <begin position="19"/>
        <end position="260"/>
    </location>
</feature>
<keyword evidence="2 6" id="KW-0645">Protease</keyword>
<dbReference type="InterPro" id="IPR043504">
    <property type="entry name" value="Peptidase_S1_PA_chymotrypsin"/>
</dbReference>
<dbReference type="PANTHER" id="PTHR15462">
    <property type="entry name" value="SERINE PROTEASE"/>
    <property type="match status" value="1"/>
</dbReference>
<dbReference type="GO" id="GO:0004252">
    <property type="term" value="F:serine-type endopeptidase activity"/>
    <property type="evidence" value="ECO:0007669"/>
    <property type="project" value="InterPro"/>
</dbReference>
<reference evidence="9" key="1">
    <citation type="journal article" date="2014" name="Stand. Genomic Sci.">
        <title>Genome sequence of the exopolysaccharide-producing Salipiger mucosus type strain (DSM 16094(T)), a moderately halophilic member of the Roseobacter clade.</title>
        <authorList>
            <person name="Riedel T."/>
            <person name="Spring S."/>
            <person name="Fiebig A."/>
            <person name="Petersen J."/>
            <person name="Kyrpides N.C."/>
            <person name="Goker M."/>
            <person name="Klenk H.P."/>
        </authorList>
    </citation>
    <scope>NUCLEOTIDE SEQUENCE [LARGE SCALE GENOMIC DNA]</scope>
    <source>
        <strain evidence="9">DSM 16094</strain>
    </source>
</reference>
<dbReference type="EC" id="3.4.21.-" evidence="6"/>
<dbReference type="Gene3D" id="2.40.10.10">
    <property type="entry name" value="Trypsin-like serine proteases"/>
    <property type="match status" value="2"/>
</dbReference>
<protein>
    <recommendedName>
        <fullName evidence="6">Serine protease</fullName>
        <ecNumber evidence="6">3.4.21.-</ecNumber>
    </recommendedName>
</protein>
<dbReference type="InterPro" id="IPR008256">
    <property type="entry name" value="Peptidase_S1B"/>
</dbReference>
<dbReference type="InterPro" id="IPR018114">
    <property type="entry name" value="TRYPSIN_HIS"/>
</dbReference>
<proteinExistence type="inferred from homology"/>